<evidence type="ECO:0000313" key="3">
    <source>
        <dbReference type="Proteomes" id="UP000308037"/>
    </source>
</evidence>
<dbReference type="OrthoDB" id="170869at2157"/>
<organism evidence="2 3">
    <name type="scientific">Natronomonas salsuginis</name>
    <dbReference type="NCBI Taxonomy" id="2217661"/>
    <lineage>
        <taxon>Archaea</taxon>
        <taxon>Methanobacteriati</taxon>
        <taxon>Methanobacteriota</taxon>
        <taxon>Stenosarchaea group</taxon>
        <taxon>Halobacteria</taxon>
        <taxon>Halobacteriales</taxon>
        <taxon>Natronomonadaceae</taxon>
        <taxon>Natronomonas</taxon>
    </lineage>
</organism>
<keyword evidence="1" id="KW-0472">Membrane</keyword>
<dbReference type="AlphaFoldDB" id="A0A4U5J8U4"/>
<protein>
    <submittedName>
        <fullName evidence="2">Cobalamin cluster protein</fullName>
    </submittedName>
</protein>
<evidence type="ECO:0000313" key="2">
    <source>
        <dbReference type="EMBL" id="TKR25502.1"/>
    </source>
</evidence>
<feature type="transmembrane region" description="Helical" evidence="1">
    <location>
        <begin position="108"/>
        <end position="126"/>
    </location>
</feature>
<dbReference type="EMBL" id="QKNX01000003">
    <property type="protein sequence ID" value="TKR25502.1"/>
    <property type="molecule type" value="Genomic_DNA"/>
</dbReference>
<feature type="transmembrane region" description="Helical" evidence="1">
    <location>
        <begin position="78"/>
        <end position="96"/>
    </location>
</feature>
<name>A0A4U5J8U4_9EURY</name>
<sequence>MFARYLRRGVAAGVAAGIAYAAYMVFVGNPLSEYVHEAGSEAGHDHGHAHAHEAGGHAHEAGTVVSETTVAAVSAGSGLLWAILLGGVFAVALYFLEPAVPGPSAAKPYLLAAAGFLTVSGVPWLVLPPAAPGAEHAYGIDARLGIYVGLVALGAITVAAAAAAYERGRSHGVGAGLAAGALPFAVVVALSLAAPTVTTHPGLPTDLVSAYRALAVLSQAALWLLVAAAFDALGRRGTAPTTEPTGPSDDALVG</sequence>
<feature type="transmembrane region" description="Helical" evidence="1">
    <location>
        <begin position="146"/>
        <end position="165"/>
    </location>
</feature>
<dbReference type="Pfam" id="PF09490">
    <property type="entry name" value="CbtA"/>
    <property type="match status" value="1"/>
</dbReference>
<dbReference type="InterPro" id="IPR012666">
    <property type="entry name" value="CbtA_put"/>
</dbReference>
<dbReference type="Proteomes" id="UP000308037">
    <property type="component" value="Unassembled WGS sequence"/>
</dbReference>
<accession>A0A4U5J8U4</accession>
<keyword evidence="1" id="KW-0812">Transmembrane</keyword>
<feature type="transmembrane region" description="Helical" evidence="1">
    <location>
        <begin position="177"/>
        <end position="198"/>
    </location>
</feature>
<gene>
    <name evidence="2" type="ORF">DM868_08745</name>
</gene>
<feature type="transmembrane region" description="Helical" evidence="1">
    <location>
        <begin position="210"/>
        <end position="230"/>
    </location>
</feature>
<reference evidence="2 3" key="1">
    <citation type="submission" date="2019-04" db="EMBL/GenBank/DDBJ databases">
        <title>Natronomonas sp. F20-122 a newhaloarchaeon isolated from a saline saltern of Isla Bacuta, Huelva, Spain.</title>
        <authorList>
            <person name="Duran-Viseras A."/>
            <person name="Sanchez-Porro C."/>
            <person name="Ventosa A."/>
        </authorList>
    </citation>
    <scope>NUCLEOTIDE SEQUENCE [LARGE SCALE GENOMIC DNA]</scope>
    <source>
        <strain evidence="2 3">F20-122</strain>
    </source>
</reference>
<comment type="caution">
    <text evidence="2">The sequence shown here is derived from an EMBL/GenBank/DDBJ whole genome shotgun (WGS) entry which is preliminary data.</text>
</comment>
<evidence type="ECO:0000256" key="1">
    <source>
        <dbReference type="SAM" id="Phobius"/>
    </source>
</evidence>
<proteinExistence type="predicted"/>
<dbReference type="RefSeq" id="WP_137276502.1">
    <property type="nucleotide sequence ID" value="NZ_QKNX01000003.1"/>
</dbReference>
<keyword evidence="1" id="KW-1133">Transmembrane helix</keyword>
<keyword evidence="3" id="KW-1185">Reference proteome</keyword>